<sequence length="65" mass="7527">MKTKLDARLLQEAERFAFRFACEDCVHFDPGPPGRCAHGYPPGPRRDQLESAQIEITFCKEFELR</sequence>
<accession>A0ABZ2KKZ1</accession>
<dbReference type="EMBL" id="CP089982">
    <property type="protein sequence ID" value="WXA97730.1"/>
    <property type="molecule type" value="Genomic_DNA"/>
</dbReference>
<proteinExistence type="predicted"/>
<dbReference type="Proteomes" id="UP001379533">
    <property type="component" value="Chromosome"/>
</dbReference>
<organism evidence="1 2">
    <name type="scientific">Pendulispora brunnea</name>
    <dbReference type="NCBI Taxonomy" id="2905690"/>
    <lineage>
        <taxon>Bacteria</taxon>
        <taxon>Pseudomonadati</taxon>
        <taxon>Myxococcota</taxon>
        <taxon>Myxococcia</taxon>
        <taxon>Myxococcales</taxon>
        <taxon>Sorangiineae</taxon>
        <taxon>Pendulisporaceae</taxon>
        <taxon>Pendulispora</taxon>
    </lineage>
</organism>
<name>A0ABZ2KKZ1_9BACT</name>
<keyword evidence="2" id="KW-1185">Reference proteome</keyword>
<dbReference type="RefSeq" id="WP_394848349.1">
    <property type="nucleotide sequence ID" value="NZ_CP089982.1"/>
</dbReference>
<reference evidence="1 2" key="1">
    <citation type="submission" date="2021-12" db="EMBL/GenBank/DDBJ databases">
        <title>Discovery of the Pendulisporaceae a myxobacterial family with distinct sporulation behavior and unique specialized metabolism.</title>
        <authorList>
            <person name="Garcia R."/>
            <person name="Popoff A."/>
            <person name="Bader C.D."/>
            <person name="Loehr J."/>
            <person name="Walesch S."/>
            <person name="Walt C."/>
            <person name="Boldt J."/>
            <person name="Bunk B."/>
            <person name="Haeckl F.J.F.P.J."/>
            <person name="Gunesch A.P."/>
            <person name="Birkelbach J."/>
            <person name="Nuebel U."/>
            <person name="Pietschmann T."/>
            <person name="Bach T."/>
            <person name="Mueller R."/>
        </authorList>
    </citation>
    <scope>NUCLEOTIDE SEQUENCE [LARGE SCALE GENOMIC DNA]</scope>
    <source>
        <strain evidence="1 2">MSr12523</strain>
    </source>
</reference>
<gene>
    <name evidence="1" type="ORF">LZC95_12905</name>
</gene>
<evidence type="ECO:0000313" key="2">
    <source>
        <dbReference type="Proteomes" id="UP001379533"/>
    </source>
</evidence>
<evidence type="ECO:0000313" key="1">
    <source>
        <dbReference type="EMBL" id="WXA97730.1"/>
    </source>
</evidence>
<protein>
    <submittedName>
        <fullName evidence="1">Uncharacterized protein</fullName>
    </submittedName>
</protein>